<evidence type="ECO:0000313" key="2">
    <source>
        <dbReference type="Proteomes" id="UP000306317"/>
    </source>
</evidence>
<name>A0A4S3KL62_9GAMM</name>
<comment type="caution">
    <text evidence="1">The sequence shown here is derived from an EMBL/GenBank/DDBJ whole genome shotgun (WGS) entry which is preliminary data.</text>
</comment>
<proteinExistence type="predicted"/>
<organism evidence="1 2">
    <name type="scientific">Rhodanobacter lindaniclasticus</name>
    <dbReference type="NCBI Taxonomy" id="75310"/>
    <lineage>
        <taxon>Bacteria</taxon>
        <taxon>Pseudomonadati</taxon>
        <taxon>Pseudomonadota</taxon>
        <taxon>Gammaproteobacteria</taxon>
        <taxon>Lysobacterales</taxon>
        <taxon>Rhodanobacteraceae</taxon>
        <taxon>Rhodanobacter</taxon>
    </lineage>
</organism>
<dbReference type="AlphaFoldDB" id="A0A4S3KL62"/>
<reference evidence="1 2" key="1">
    <citation type="submission" date="2017-02" db="EMBL/GenBank/DDBJ databases">
        <title>Whole genome sequencing of Rhodanobacter lindaniclasticus DSM 17932.</title>
        <authorList>
            <person name="Kumar S."/>
            <person name="Patil P."/>
            <person name="Patil P.B."/>
        </authorList>
    </citation>
    <scope>NUCLEOTIDE SEQUENCE [LARGE SCALE GENOMIC DNA]</scope>
    <source>
        <strain evidence="1 2">DSM 17932</strain>
    </source>
</reference>
<evidence type="ECO:0000313" key="1">
    <source>
        <dbReference type="EMBL" id="THD09440.1"/>
    </source>
</evidence>
<keyword evidence="2" id="KW-1185">Reference proteome</keyword>
<sequence length="100" mass="11383">MLYDGAPSPTEWEDSAALALRGDFFGFIAILALVREAFACLDYDRLCQHLAALYALLPSIARIDWVRPDVGLLIQCIESMMAKDIYWLPARVEIDWQEFS</sequence>
<dbReference type="Proteomes" id="UP000306317">
    <property type="component" value="Unassembled WGS sequence"/>
</dbReference>
<protein>
    <submittedName>
        <fullName evidence="1">Uncharacterized protein</fullName>
    </submittedName>
</protein>
<accession>A0A4S3KL62</accession>
<dbReference type="EMBL" id="MWIO01000008">
    <property type="protein sequence ID" value="THD09440.1"/>
    <property type="molecule type" value="Genomic_DNA"/>
</dbReference>
<gene>
    <name evidence="1" type="ORF">B1991_02245</name>
</gene>